<feature type="domain" description="AB hydrolase-1" evidence="2">
    <location>
        <begin position="162"/>
        <end position="433"/>
    </location>
</feature>
<dbReference type="OrthoDB" id="5382058at2759"/>
<gene>
    <name evidence="3" type="ORF">ACRE_025970</name>
</gene>
<accession>A0A086TB28</accession>
<dbReference type="GO" id="GO:0016042">
    <property type="term" value="P:lipid catabolic process"/>
    <property type="evidence" value="ECO:0007669"/>
    <property type="project" value="InterPro"/>
</dbReference>
<feature type="chain" id="PRO_5001815585" description="AB hydrolase-1 domain-containing protein" evidence="1">
    <location>
        <begin position="22"/>
        <end position="496"/>
    </location>
</feature>
<proteinExistence type="predicted"/>
<dbReference type="PANTHER" id="PTHR34853">
    <property type="match status" value="1"/>
</dbReference>
<feature type="signal peptide" evidence="1">
    <location>
        <begin position="1"/>
        <end position="21"/>
    </location>
</feature>
<dbReference type="Gene3D" id="3.40.50.1820">
    <property type="entry name" value="alpha/beta hydrolase"/>
    <property type="match status" value="2"/>
</dbReference>
<reference evidence="4" key="1">
    <citation type="journal article" date="2014" name="Genome Announc.">
        <title>Genome sequence and annotation of Acremonium chrysogenum, producer of the beta-lactam antibiotic cephalosporin C.</title>
        <authorList>
            <person name="Terfehr D."/>
            <person name="Dahlmann T.A."/>
            <person name="Specht T."/>
            <person name="Zadra I."/>
            <person name="Kuernsteiner H."/>
            <person name="Kueck U."/>
        </authorList>
    </citation>
    <scope>NUCLEOTIDE SEQUENCE [LARGE SCALE GENOMIC DNA]</scope>
    <source>
        <strain evidence="4">ATCC 11550 / CBS 779.69 / DSM 880 / IAM 14645 / JCM 23072 / IMI 49137</strain>
    </source>
</reference>
<comment type="caution">
    <text evidence="3">The sequence shown here is derived from an EMBL/GenBank/DDBJ whole genome shotgun (WGS) entry which is preliminary data.</text>
</comment>
<evidence type="ECO:0000313" key="4">
    <source>
        <dbReference type="Proteomes" id="UP000029964"/>
    </source>
</evidence>
<dbReference type="AlphaFoldDB" id="A0A086TB28"/>
<dbReference type="GO" id="GO:0004806">
    <property type="term" value="F:triacylglycerol lipase activity"/>
    <property type="evidence" value="ECO:0007669"/>
    <property type="project" value="InterPro"/>
</dbReference>
<evidence type="ECO:0000313" key="3">
    <source>
        <dbReference type="EMBL" id="KFH46560.1"/>
    </source>
</evidence>
<dbReference type="SUPFAM" id="SSF53474">
    <property type="entry name" value="alpha/beta-Hydrolases"/>
    <property type="match status" value="1"/>
</dbReference>
<sequence length="496" mass="53309">MYLATAALLGALACVRLGVDAQVPPATPQSTGFNSSFTLSHEQVQLAQLSESVARSIEAITNYDRSQLAFGGPLEDDFYTLPPLTNQAGPVAPGTLLKVQPVTDPTSYVIPPNTALSRILYTTTNLNGTVIPTSGFVLWPYQPRRFSGGSTRTNSSSPAPVVLWTHGASGTFPNNSPSSHRALWFGYAAPFALALDGYAVVAPDYAGLGISKSWDGSDIPHEFLAGPAAANDALYALCAAWDAFPGMLSSDFVVVGHSQGGGAAWAVSEALEARPDEFPRQVRGHRGTVAGSPTTDVFAGLPEVVLPWVGMVLDKVFSDFRLESWLTPLGIARTKLLGEVQGGIGVTQQLYLSDGDVVKADYNETSWHAAAYHRLASSGRKAFKGPMLVLQGTDDLYVRYETTDSTVRDTCDSFPGAELEFLVLPGVAHVPALPATQPLWLRWIADRFEGRPVARDGCHRRKLKSFLPIEQYQVHGNSFPQWAGSPEYSYQVPLGP</sequence>
<name>A0A086TB28_HAPC1</name>
<protein>
    <recommendedName>
        <fullName evidence="2">AB hydrolase-1 domain-containing protein</fullName>
    </recommendedName>
</protein>
<dbReference type="HOGENOM" id="CLU_029538_1_1_1"/>
<dbReference type="EMBL" id="JPKY01000018">
    <property type="protein sequence ID" value="KFH46560.1"/>
    <property type="molecule type" value="Genomic_DNA"/>
</dbReference>
<evidence type="ECO:0000259" key="2">
    <source>
        <dbReference type="Pfam" id="PF12697"/>
    </source>
</evidence>
<dbReference type="Proteomes" id="UP000029964">
    <property type="component" value="Unassembled WGS sequence"/>
</dbReference>
<dbReference type="Pfam" id="PF12697">
    <property type="entry name" value="Abhydrolase_6"/>
    <property type="match status" value="1"/>
</dbReference>
<keyword evidence="1" id="KW-0732">Signal</keyword>
<evidence type="ECO:0000256" key="1">
    <source>
        <dbReference type="SAM" id="SignalP"/>
    </source>
</evidence>
<keyword evidence="4" id="KW-1185">Reference proteome</keyword>
<dbReference type="PANTHER" id="PTHR34853:SF1">
    <property type="entry name" value="LIPASE 5"/>
    <property type="match status" value="1"/>
</dbReference>
<dbReference type="InterPro" id="IPR000073">
    <property type="entry name" value="AB_hydrolase_1"/>
</dbReference>
<dbReference type="InterPro" id="IPR029058">
    <property type="entry name" value="AB_hydrolase_fold"/>
</dbReference>
<dbReference type="InterPro" id="IPR005152">
    <property type="entry name" value="Lipase_secreted"/>
</dbReference>
<dbReference type="STRING" id="857340.A0A086TB28"/>
<organism evidence="3 4">
    <name type="scientific">Hapsidospora chrysogenum (strain ATCC 11550 / CBS 779.69 / DSM 880 / IAM 14645 / JCM 23072 / IMI 49137)</name>
    <name type="common">Acremonium chrysogenum</name>
    <dbReference type="NCBI Taxonomy" id="857340"/>
    <lineage>
        <taxon>Eukaryota</taxon>
        <taxon>Fungi</taxon>
        <taxon>Dikarya</taxon>
        <taxon>Ascomycota</taxon>
        <taxon>Pezizomycotina</taxon>
        <taxon>Sordariomycetes</taxon>
        <taxon>Hypocreomycetidae</taxon>
        <taxon>Hypocreales</taxon>
        <taxon>Bionectriaceae</taxon>
        <taxon>Hapsidospora</taxon>
    </lineage>
</organism>